<evidence type="ECO:0000256" key="5">
    <source>
        <dbReference type="ARBA" id="ARBA00022737"/>
    </source>
</evidence>
<dbReference type="AlphaFoldDB" id="A0A316YSJ7"/>
<organism evidence="9 10">
    <name type="scientific">Acaromyces ingoldii</name>
    <dbReference type="NCBI Taxonomy" id="215250"/>
    <lineage>
        <taxon>Eukaryota</taxon>
        <taxon>Fungi</taxon>
        <taxon>Dikarya</taxon>
        <taxon>Basidiomycota</taxon>
        <taxon>Ustilaginomycotina</taxon>
        <taxon>Exobasidiomycetes</taxon>
        <taxon>Exobasidiales</taxon>
        <taxon>Cryptobasidiaceae</taxon>
        <taxon>Acaromyces</taxon>
    </lineage>
</organism>
<keyword evidence="5" id="KW-0677">Repeat</keyword>
<keyword evidence="3" id="KW-0813">Transport</keyword>
<evidence type="ECO:0000256" key="8">
    <source>
        <dbReference type="SAM" id="MobiDB-lite"/>
    </source>
</evidence>
<evidence type="ECO:0000256" key="4">
    <source>
        <dbReference type="ARBA" id="ARBA00022692"/>
    </source>
</evidence>
<dbReference type="InParanoid" id="A0A316YSJ7"/>
<comment type="subcellular location">
    <subcellularLocation>
        <location evidence="1">Membrane</location>
        <topology evidence="1">Multi-pass membrane protein</topology>
    </subcellularLocation>
</comment>
<keyword evidence="4" id="KW-0812">Transmembrane</keyword>
<keyword evidence="6" id="KW-1133">Transmembrane helix</keyword>
<dbReference type="InterPro" id="IPR023395">
    <property type="entry name" value="MCP_dom_sf"/>
</dbReference>
<feature type="region of interest" description="Disordered" evidence="8">
    <location>
        <begin position="482"/>
        <end position="509"/>
    </location>
</feature>
<gene>
    <name evidence="9" type="ORF">FA10DRAFT_94956</name>
</gene>
<name>A0A316YSJ7_9BASI</name>
<evidence type="ECO:0000256" key="6">
    <source>
        <dbReference type="ARBA" id="ARBA00022989"/>
    </source>
</evidence>
<feature type="compositionally biased region" description="Polar residues" evidence="8">
    <location>
        <begin position="227"/>
        <end position="243"/>
    </location>
</feature>
<feature type="region of interest" description="Disordered" evidence="8">
    <location>
        <begin position="31"/>
        <end position="70"/>
    </location>
</feature>
<dbReference type="Proteomes" id="UP000245768">
    <property type="component" value="Unassembled WGS sequence"/>
</dbReference>
<dbReference type="EMBL" id="KZ819635">
    <property type="protein sequence ID" value="PWN92530.1"/>
    <property type="molecule type" value="Genomic_DNA"/>
</dbReference>
<feature type="compositionally biased region" description="Acidic residues" evidence="8">
    <location>
        <begin position="167"/>
        <end position="193"/>
    </location>
</feature>
<feature type="compositionally biased region" description="Low complexity" evidence="8">
    <location>
        <begin position="31"/>
        <end position="67"/>
    </location>
</feature>
<keyword evidence="10" id="KW-1185">Reference proteome</keyword>
<dbReference type="PANTHER" id="PTHR45618">
    <property type="entry name" value="MITOCHONDRIAL DICARBOXYLATE CARRIER-RELATED"/>
    <property type="match status" value="1"/>
</dbReference>
<proteinExistence type="inferred from homology"/>
<sequence length="647" mass="70293">MASPQQQAPHPLRPYYRPSEDEAFVATAPRFSASSSSASSSTPAGSSFRSSSSAAAAKASAPSSSASNRYIRPDDDLAAAAGAGTGGVKDVARALLVSGALQYSSTCLAMPFEVGKLLLQVQWVPRDDVWVAFGESSGAGAGAVAGMAREDEMQPLRRRRGRGQYGEGDEEEDEDGGYDDDDDDDVPPEAEEWREERDEEHGRARDFGGEDDELSDEEEAEAYFRDLSNTPMRRPSVQTSARRSTGARRKRTDAAGYVVRRSIHEDGTRPEFVMPVVVRGGVWEMIKAVGRGKEGWLGLWKGSLTTFVLEMATSTLQPIVTTVLSVFSPSALTPLPLPYAPHPYRSLSLLVVSHLVTGILVSPLDLVRTRLVVQSTLPPHRKYRSPWDALRQILHEEGGWRTIYLHPNLLIPTVLDFTLRPLLSLSAPILIEHKLRIDPNTSPVAYALADFVLSTLALVFTLPIETVRRRLQIQARAPWGMKPDKIHGSRPAVPHTRSSSSSVPKVKNGSSAATALASATGAAPLPALSRPLRTCVETRPRPYIGVTEAIYRILTEETSTTPVPRDPAARRRREQQRASRSNNDADEDDDDDLAKSGILAKHGHSSLGGLYSLYRGFGFAVGANALVFALTLVSGERQGQSTGWAEI</sequence>
<reference evidence="9 10" key="1">
    <citation type="journal article" date="2018" name="Mol. Biol. Evol.">
        <title>Broad Genomic Sampling Reveals a Smut Pathogenic Ancestry of the Fungal Clade Ustilaginomycotina.</title>
        <authorList>
            <person name="Kijpornyongpan T."/>
            <person name="Mondo S.J."/>
            <person name="Barry K."/>
            <person name="Sandor L."/>
            <person name="Lee J."/>
            <person name="Lipzen A."/>
            <person name="Pangilinan J."/>
            <person name="LaButti K."/>
            <person name="Hainaut M."/>
            <person name="Henrissat B."/>
            <person name="Grigoriev I.V."/>
            <person name="Spatafora J.W."/>
            <person name="Aime M.C."/>
        </authorList>
    </citation>
    <scope>NUCLEOTIDE SEQUENCE [LARGE SCALE GENOMIC DNA]</scope>
    <source>
        <strain evidence="9 10">MCA 4198</strain>
    </source>
</reference>
<feature type="compositionally biased region" description="Acidic residues" evidence="8">
    <location>
        <begin position="209"/>
        <end position="221"/>
    </location>
</feature>
<feature type="region of interest" description="Disordered" evidence="8">
    <location>
        <begin position="139"/>
        <end position="251"/>
    </location>
</feature>
<dbReference type="InterPro" id="IPR050391">
    <property type="entry name" value="Mito_Metabolite_Transporter"/>
</dbReference>
<dbReference type="STRING" id="215250.A0A316YSJ7"/>
<keyword evidence="7" id="KW-0472">Membrane</keyword>
<comment type="similarity">
    <text evidence="2">Belongs to the mitochondrial carrier (TC 2.A.29) family.</text>
</comment>
<feature type="region of interest" description="Disordered" evidence="8">
    <location>
        <begin position="557"/>
        <end position="591"/>
    </location>
</feature>
<dbReference type="OrthoDB" id="77989at2759"/>
<evidence type="ECO:0000256" key="3">
    <source>
        <dbReference type="ARBA" id="ARBA00022448"/>
    </source>
</evidence>
<evidence type="ECO:0000313" key="10">
    <source>
        <dbReference type="Proteomes" id="UP000245768"/>
    </source>
</evidence>
<protein>
    <submittedName>
        <fullName evidence="9">Mitochondrial carrier</fullName>
    </submittedName>
</protein>
<feature type="compositionally biased region" description="Basic and acidic residues" evidence="8">
    <location>
        <begin position="194"/>
        <end position="208"/>
    </location>
</feature>
<dbReference type="Gene3D" id="1.50.40.10">
    <property type="entry name" value="Mitochondrial carrier domain"/>
    <property type="match status" value="1"/>
</dbReference>
<accession>A0A316YSJ7</accession>
<evidence type="ECO:0000256" key="7">
    <source>
        <dbReference type="ARBA" id="ARBA00023136"/>
    </source>
</evidence>
<evidence type="ECO:0000256" key="1">
    <source>
        <dbReference type="ARBA" id="ARBA00004141"/>
    </source>
</evidence>
<dbReference type="GO" id="GO:0016020">
    <property type="term" value="C:membrane"/>
    <property type="evidence" value="ECO:0007669"/>
    <property type="project" value="UniProtKB-SubCell"/>
</dbReference>
<dbReference type="GeneID" id="37047721"/>
<dbReference type="RefSeq" id="XP_025379728.1">
    <property type="nucleotide sequence ID" value="XM_025525805.1"/>
</dbReference>
<evidence type="ECO:0000256" key="2">
    <source>
        <dbReference type="ARBA" id="ARBA00006375"/>
    </source>
</evidence>
<dbReference type="InterPro" id="IPR018108">
    <property type="entry name" value="MCP_transmembrane"/>
</dbReference>
<dbReference type="SUPFAM" id="SSF103506">
    <property type="entry name" value="Mitochondrial carrier"/>
    <property type="match status" value="1"/>
</dbReference>
<dbReference type="Pfam" id="PF00153">
    <property type="entry name" value="Mito_carr"/>
    <property type="match status" value="1"/>
</dbReference>
<evidence type="ECO:0000313" key="9">
    <source>
        <dbReference type="EMBL" id="PWN92530.1"/>
    </source>
</evidence>